<dbReference type="Proteomes" id="UP001055115">
    <property type="component" value="Unassembled WGS sequence"/>
</dbReference>
<proteinExistence type="predicted"/>
<feature type="compositionally biased region" description="Basic residues" evidence="1">
    <location>
        <begin position="1"/>
        <end position="12"/>
    </location>
</feature>
<comment type="caution">
    <text evidence="2">The sequence shown here is derived from an EMBL/GenBank/DDBJ whole genome shotgun (WGS) entry which is preliminary data.</text>
</comment>
<organism evidence="2 3">
    <name type="scientific">Colletotrichum spaethianum</name>
    <dbReference type="NCBI Taxonomy" id="700344"/>
    <lineage>
        <taxon>Eukaryota</taxon>
        <taxon>Fungi</taxon>
        <taxon>Dikarya</taxon>
        <taxon>Ascomycota</taxon>
        <taxon>Pezizomycotina</taxon>
        <taxon>Sordariomycetes</taxon>
        <taxon>Hypocreomycetidae</taxon>
        <taxon>Glomerellales</taxon>
        <taxon>Glomerellaceae</taxon>
        <taxon>Colletotrichum</taxon>
        <taxon>Colletotrichum spaethianum species complex</taxon>
    </lineage>
</organism>
<keyword evidence="3" id="KW-1185">Reference proteome</keyword>
<dbReference type="AlphaFoldDB" id="A0AA37NVK3"/>
<accession>A0AA37NVK3</accession>
<dbReference type="EMBL" id="BQXU01000007">
    <property type="protein sequence ID" value="GKT43357.1"/>
    <property type="molecule type" value="Genomic_DNA"/>
</dbReference>
<feature type="compositionally biased region" description="Basic residues" evidence="1">
    <location>
        <begin position="35"/>
        <end position="48"/>
    </location>
</feature>
<evidence type="ECO:0000313" key="3">
    <source>
        <dbReference type="Proteomes" id="UP001055115"/>
    </source>
</evidence>
<dbReference type="RefSeq" id="XP_049125707.1">
    <property type="nucleotide sequence ID" value="XM_049269750.1"/>
</dbReference>
<protein>
    <submittedName>
        <fullName evidence="2">Uncharacterized protein</fullName>
    </submittedName>
</protein>
<evidence type="ECO:0000313" key="2">
    <source>
        <dbReference type="EMBL" id="GKT43357.1"/>
    </source>
</evidence>
<feature type="region of interest" description="Disordered" evidence="1">
    <location>
        <begin position="1"/>
        <end position="59"/>
    </location>
</feature>
<name>A0AA37NVK3_9PEZI</name>
<dbReference type="GeneID" id="73324340"/>
<evidence type="ECO:0000256" key="1">
    <source>
        <dbReference type="SAM" id="MobiDB-lite"/>
    </source>
</evidence>
<reference evidence="2 3" key="1">
    <citation type="submission" date="2022-03" db="EMBL/GenBank/DDBJ databases">
        <title>Genome data of Colletotrichum spp.</title>
        <authorList>
            <person name="Utami Y.D."/>
            <person name="Hiruma K."/>
        </authorList>
    </citation>
    <scope>NUCLEOTIDE SEQUENCE [LARGE SCALE GENOMIC DNA]</scope>
    <source>
        <strain evidence="2 3">MAFF 239500</strain>
    </source>
</reference>
<gene>
    <name evidence="2" type="ORF">ColSpa_03538</name>
</gene>
<sequence length="99" mass="10877">MTRKRTHAKRAPTKNVRFNQGEDGDADIDTSPAKSRTRAPKPRSRKRAASPSNRVQHQATVTAQTIGPALLPYSAEGGAQKTDLMAVGRVEINFLEHEK</sequence>